<dbReference type="AlphaFoldDB" id="Q69J10"/>
<proteinExistence type="predicted"/>
<evidence type="ECO:0000313" key="4">
    <source>
        <dbReference type="Proteomes" id="UP000000763"/>
    </source>
</evidence>
<name>Q69J10_ORYSJ</name>
<dbReference type="EMBL" id="AP006156">
    <property type="protein sequence ID" value="BAD34308.1"/>
    <property type="molecule type" value="Genomic_DNA"/>
</dbReference>
<accession>Q69J10</accession>
<organism evidence="3 4">
    <name type="scientific">Oryza sativa subsp. japonica</name>
    <name type="common">Rice</name>
    <dbReference type="NCBI Taxonomy" id="39947"/>
    <lineage>
        <taxon>Eukaryota</taxon>
        <taxon>Viridiplantae</taxon>
        <taxon>Streptophyta</taxon>
        <taxon>Embryophyta</taxon>
        <taxon>Tracheophyta</taxon>
        <taxon>Spermatophyta</taxon>
        <taxon>Magnoliopsida</taxon>
        <taxon>Liliopsida</taxon>
        <taxon>Poales</taxon>
        <taxon>Poaceae</taxon>
        <taxon>BOP clade</taxon>
        <taxon>Oryzoideae</taxon>
        <taxon>Oryzeae</taxon>
        <taxon>Oryzinae</taxon>
        <taxon>Oryza</taxon>
        <taxon>Oryza sativa</taxon>
    </lineage>
</organism>
<reference evidence="4" key="4">
    <citation type="journal article" date="2008" name="Nucleic Acids Res.">
        <title>The rice annotation project database (RAP-DB): 2008 update.</title>
        <authorList>
            <consortium name="The rice annotation project (RAP)"/>
        </authorList>
    </citation>
    <scope>GENOME REANNOTATION</scope>
    <source>
        <strain evidence="4">cv. Nipponbare</strain>
    </source>
</reference>
<evidence type="ECO:0000256" key="1">
    <source>
        <dbReference type="SAM" id="MobiDB-lite"/>
    </source>
</evidence>
<dbReference type="EMBL" id="AP006464">
    <property type="protein sequence ID" value="BAD34392.1"/>
    <property type="molecule type" value="Genomic_DNA"/>
</dbReference>
<feature type="region of interest" description="Disordered" evidence="1">
    <location>
        <begin position="59"/>
        <end position="78"/>
    </location>
</feature>
<reference evidence="4" key="3">
    <citation type="journal article" date="2005" name="Nature">
        <title>The map-based sequence of the rice genome.</title>
        <authorList>
            <consortium name="International rice genome sequencing project (IRGSP)"/>
            <person name="Matsumoto T."/>
            <person name="Wu J."/>
            <person name="Kanamori H."/>
            <person name="Katayose Y."/>
            <person name="Fujisawa M."/>
            <person name="Namiki N."/>
            <person name="Mizuno H."/>
            <person name="Yamamoto K."/>
            <person name="Antonio B.A."/>
            <person name="Baba T."/>
            <person name="Sakata K."/>
            <person name="Nagamura Y."/>
            <person name="Aoki H."/>
            <person name="Arikawa K."/>
            <person name="Arita K."/>
            <person name="Bito T."/>
            <person name="Chiden Y."/>
            <person name="Fujitsuka N."/>
            <person name="Fukunaka R."/>
            <person name="Hamada M."/>
            <person name="Harada C."/>
            <person name="Hayashi A."/>
            <person name="Hijishita S."/>
            <person name="Honda M."/>
            <person name="Hosokawa S."/>
            <person name="Ichikawa Y."/>
            <person name="Idonuma A."/>
            <person name="Iijima M."/>
            <person name="Ikeda M."/>
            <person name="Ikeno M."/>
            <person name="Ito K."/>
            <person name="Ito S."/>
            <person name="Ito T."/>
            <person name="Ito Y."/>
            <person name="Ito Y."/>
            <person name="Iwabuchi A."/>
            <person name="Kamiya K."/>
            <person name="Karasawa W."/>
            <person name="Kurita K."/>
            <person name="Katagiri S."/>
            <person name="Kikuta A."/>
            <person name="Kobayashi H."/>
            <person name="Kobayashi N."/>
            <person name="Machita K."/>
            <person name="Maehara T."/>
            <person name="Masukawa M."/>
            <person name="Mizubayashi T."/>
            <person name="Mukai Y."/>
            <person name="Nagasaki H."/>
            <person name="Nagata Y."/>
            <person name="Naito S."/>
            <person name="Nakashima M."/>
            <person name="Nakama Y."/>
            <person name="Nakamichi Y."/>
            <person name="Nakamura M."/>
            <person name="Meguro A."/>
            <person name="Negishi M."/>
            <person name="Ohta I."/>
            <person name="Ohta T."/>
            <person name="Okamoto M."/>
            <person name="Ono N."/>
            <person name="Saji S."/>
            <person name="Sakaguchi M."/>
            <person name="Sakai K."/>
            <person name="Shibata M."/>
            <person name="Shimokawa T."/>
            <person name="Song J."/>
            <person name="Takazaki Y."/>
            <person name="Terasawa K."/>
            <person name="Tsugane M."/>
            <person name="Tsuji K."/>
            <person name="Ueda S."/>
            <person name="Waki K."/>
            <person name="Yamagata H."/>
            <person name="Yamamoto M."/>
            <person name="Yamamoto S."/>
            <person name="Yamane H."/>
            <person name="Yoshiki S."/>
            <person name="Yoshihara R."/>
            <person name="Yukawa K."/>
            <person name="Zhong H."/>
            <person name="Yano M."/>
            <person name="Yuan Q."/>
            <person name="Ouyang S."/>
            <person name="Liu J."/>
            <person name="Jones K.M."/>
            <person name="Gansberger K."/>
            <person name="Moffat K."/>
            <person name="Hill J."/>
            <person name="Bera J."/>
            <person name="Fadrosh D."/>
            <person name="Jin S."/>
            <person name="Johri S."/>
            <person name="Kim M."/>
            <person name="Overton L."/>
            <person name="Reardon M."/>
            <person name="Tsitrin T."/>
            <person name="Vuong H."/>
            <person name="Weaver B."/>
            <person name="Ciecko A."/>
            <person name="Tallon L."/>
            <person name="Jackson J."/>
            <person name="Pai G."/>
            <person name="Aken S.V."/>
            <person name="Utterback T."/>
            <person name="Reidmuller S."/>
            <person name="Feldblyum T."/>
            <person name="Hsiao J."/>
            <person name="Zismann V."/>
            <person name="Iobst S."/>
            <person name="de Vazeille A.R."/>
            <person name="Buell C.R."/>
            <person name="Ying K."/>
            <person name="Li Y."/>
            <person name="Lu T."/>
            <person name="Huang Y."/>
            <person name="Zhao Q."/>
            <person name="Feng Q."/>
            <person name="Zhang L."/>
            <person name="Zhu J."/>
            <person name="Weng Q."/>
            <person name="Mu J."/>
            <person name="Lu Y."/>
            <person name="Fan D."/>
            <person name="Liu Y."/>
            <person name="Guan J."/>
            <person name="Zhang Y."/>
            <person name="Yu S."/>
            <person name="Liu X."/>
            <person name="Zhang Y."/>
            <person name="Hong G."/>
            <person name="Han B."/>
            <person name="Choisne N."/>
            <person name="Demange N."/>
            <person name="Orjeda G."/>
            <person name="Samain S."/>
            <person name="Cattolico L."/>
            <person name="Pelletier E."/>
            <person name="Couloux A."/>
            <person name="Segurens B."/>
            <person name="Wincker P."/>
            <person name="D'Hont A."/>
            <person name="Scarpelli C."/>
            <person name="Weissenbach J."/>
            <person name="Salanoubat M."/>
            <person name="Quetier F."/>
            <person name="Yu Y."/>
            <person name="Kim H.R."/>
            <person name="Rambo T."/>
            <person name="Currie J."/>
            <person name="Collura K."/>
            <person name="Luo M."/>
            <person name="Yang T."/>
            <person name="Ammiraju J.S.S."/>
            <person name="Engler F."/>
            <person name="Soderlund C."/>
            <person name="Wing R.A."/>
            <person name="Palmer L.E."/>
            <person name="de la Bastide M."/>
            <person name="Spiegel L."/>
            <person name="Nascimento L."/>
            <person name="Zutavern T."/>
            <person name="O'Shaughnessy A."/>
            <person name="Dike S."/>
            <person name="Dedhia N."/>
            <person name="Preston R."/>
            <person name="Balija V."/>
            <person name="McCombie W.R."/>
            <person name="Chow T."/>
            <person name="Chen H."/>
            <person name="Chung M."/>
            <person name="Chen C."/>
            <person name="Shaw J."/>
            <person name="Wu H."/>
            <person name="Hsiao K."/>
            <person name="Chao Y."/>
            <person name="Chu M."/>
            <person name="Cheng C."/>
            <person name="Hour A."/>
            <person name="Lee P."/>
            <person name="Lin S."/>
            <person name="Lin Y."/>
            <person name="Liou J."/>
            <person name="Liu S."/>
            <person name="Hsing Y."/>
            <person name="Raghuvanshi S."/>
            <person name="Mohanty A."/>
            <person name="Bharti A.K."/>
            <person name="Gaur A."/>
            <person name="Gupta V."/>
            <person name="Kumar D."/>
            <person name="Ravi V."/>
            <person name="Vij S."/>
            <person name="Kapur A."/>
            <person name="Khurana P."/>
            <person name="Khurana P."/>
            <person name="Khurana J.P."/>
            <person name="Tyagi A.K."/>
            <person name="Gaikwad K."/>
            <person name="Singh A."/>
            <person name="Dalal V."/>
            <person name="Srivastava S."/>
            <person name="Dixit A."/>
            <person name="Pal A.K."/>
            <person name="Ghazi I.A."/>
            <person name="Yadav M."/>
            <person name="Pandit A."/>
            <person name="Bhargava A."/>
            <person name="Sureshbabu K."/>
            <person name="Batra K."/>
            <person name="Sharma T.R."/>
            <person name="Mohapatra T."/>
            <person name="Singh N.K."/>
            <person name="Messing J."/>
            <person name="Nelson A.B."/>
            <person name="Fuks G."/>
            <person name="Kavchok S."/>
            <person name="Keizer G."/>
            <person name="Linton E."/>
            <person name="Llaca V."/>
            <person name="Song R."/>
            <person name="Tanyolac B."/>
            <person name="Young S."/>
            <person name="Ho-Il K."/>
            <person name="Hahn J.H."/>
            <person name="Sangsakoo G."/>
            <person name="Vanavichit A."/>
            <person name="de Mattos Luiz.A.T."/>
            <person name="Zimmer P.D."/>
            <person name="Malone G."/>
            <person name="Dellagostin O."/>
            <person name="de Oliveira A.C."/>
            <person name="Bevan M."/>
            <person name="Bancroft I."/>
            <person name="Minx P."/>
            <person name="Cordum H."/>
            <person name="Wilson R."/>
            <person name="Cheng Z."/>
            <person name="Jin W."/>
            <person name="Jiang J."/>
            <person name="Leong S.A."/>
            <person name="Iwama H."/>
            <person name="Gojobori T."/>
            <person name="Itoh T."/>
            <person name="Niimura Y."/>
            <person name="Fujii Y."/>
            <person name="Habara T."/>
            <person name="Sakai H."/>
            <person name="Sato Y."/>
            <person name="Wilson G."/>
            <person name="Kumar K."/>
            <person name="McCouch S."/>
            <person name="Juretic N."/>
            <person name="Hoen D."/>
            <person name="Wright S."/>
            <person name="Bruskiewich R."/>
            <person name="Bureau T."/>
            <person name="Miyao A."/>
            <person name="Hirochika H."/>
            <person name="Nishikawa T."/>
            <person name="Kadowaki K."/>
            <person name="Sugiura M."/>
            <person name="Burr B."/>
            <person name="Sasaki T."/>
        </authorList>
    </citation>
    <scope>NUCLEOTIDE SEQUENCE [LARGE SCALE GENOMIC DNA]</scope>
    <source>
        <strain evidence="4">cv. Nipponbare</strain>
    </source>
</reference>
<evidence type="ECO:0000313" key="2">
    <source>
        <dbReference type="EMBL" id="BAD34308.1"/>
    </source>
</evidence>
<gene>
    <name evidence="2" type="ORF">B1043F11.2</name>
    <name evidence="3" type="ORF">B1054C11.22</name>
</gene>
<reference evidence="2" key="1">
    <citation type="submission" date="2003-01" db="EMBL/GenBank/DDBJ databases">
        <title>Oryza sativa nipponbare(GA3) genomic DNA, chromosome 9, BAC clone:B1043F11.</title>
        <authorList>
            <person name="Sasaki T."/>
            <person name="Matsumoto T."/>
            <person name="Katayose Y."/>
        </authorList>
    </citation>
    <scope>NUCLEOTIDE SEQUENCE</scope>
</reference>
<dbReference type="Proteomes" id="UP000000763">
    <property type="component" value="Chromosome 9"/>
</dbReference>
<sequence length="96" mass="10592">MDWTLLLFLGACAGRRRLTHVEGNNRDNLGVAACDGQRQQAPRRHGRATAAGRKLGCATGASVPRRQQTARRSGSKHLGWAWRRQDRCSWVGRGGI</sequence>
<evidence type="ECO:0000313" key="3">
    <source>
        <dbReference type="EMBL" id="BAD34392.1"/>
    </source>
</evidence>
<reference evidence="3" key="2">
    <citation type="submission" date="2003-05" db="EMBL/GenBank/DDBJ databases">
        <title>Oryza sativa nipponbare(GA3) genomic DNA, chromosome 9, BAC clone:B1054C11.</title>
        <authorList>
            <person name="Sasaki T."/>
            <person name="Matsumoto T."/>
            <person name="Katayose Y."/>
        </authorList>
    </citation>
    <scope>NUCLEOTIDE SEQUENCE</scope>
</reference>
<protein>
    <submittedName>
        <fullName evidence="3">Uncharacterized protein</fullName>
    </submittedName>
</protein>